<dbReference type="EMBL" id="BART01029519">
    <property type="protein sequence ID" value="GAH02205.1"/>
    <property type="molecule type" value="Genomic_DNA"/>
</dbReference>
<dbReference type="AlphaFoldDB" id="X1D1S5"/>
<reference evidence="1" key="1">
    <citation type="journal article" date="2014" name="Front. Microbiol.">
        <title>High frequency of phylogenetically diverse reductive dehalogenase-homologous genes in deep subseafloor sedimentary metagenomes.</title>
        <authorList>
            <person name="Kawai M."/>
            <person name="Futagami T."/>
            <person name="Toyoda A."/>
            <person name="Takaki Y."/>
            <person name="Nishi S."/>
            <person name="Hori S."/>
            <person name="Arai W."/>
            <person name="Tsubouchi T."/>
            <person name="Morono Y."/>
            <person name="Uchiyama I."/>
            <person name="Ito T."/>
            <person name="Fujiyama A."/>
            <person name="Inagaki F."/>
            <person name="Takami H."/>
        </authorList>
    </citation>
    <scope>NUCLEOTIDE SEQUENCE</scope>
    <source>
        <strain evidence="1">Expedition CK06-06</strain>
    </source>
</reference>
<accession>X1D1S5</accession>
<protein>
    <recommendedName>
        <fullName evidence="2">Replication protein P</fullName>
    </recommendedName>
</protein>
<sequence>MKSSNMKSMKDLVSNINMTEHKEKEIVVDHFAKNVINKVFKELALILPAWQYAWKSDDPQNPDKVLNAAKQQWTKAFIENDICTVEQISHGFAKARKYESDFVPSCGKFISWCTPSPEDLG</sequence>
<dbReference type="GO" id="GO:0006270">
    <property type="term" value="P:DNA replication initiation"/>
    <property type="evidence" value="ECO:0007669"/>
    <property type="project" value="InterPro"/>
</dbReference>
<gene>
    <name evidence="1" type="ORF">S01H4_51772</name>
</gene>
<dbReference type="InterPro" id="IPR009731">
    <property type="entry name" value="P-like"/>
</dbReference>
<feature type="non-terminal residue" evidence="1">
    <location>
        <position position="121"/>
    </location>
</feature>
<organism evidence="1">
    <name type="scientific">marine sediment metagenome</name>
    <dbReference type="NCBI Taxonomy" id="412755"/>
    <lineage>
        <taxon>unclassified sequences</taxon>
        <taxon>metagenomes</taxon>
        <taxon>ecological metagenomes</taxon>
    </lineage>
</organism>
<dbReference type="Pfam" id="PF06992">
    <property type="entry name" value="Phage_lambda_P"/>
    <property type="match status" value="1"/>
</dbReference>
<evidence type="ECO:0000313" key="1">
    <source>
        <dbReference type="EMBL" id="GAH02205.1"/>
    </source>
</evidence>
<name>X1D1S5_9ZZZZ</name>
<comment type="caution">
    <text evidence="1">The sequence shown here is derived from an EMBL/GenBank/DDBJ whole genome shotgun (WGS) entry which is preliminary data.</text>
</comment>
<evidence type="ECO:0008006" key="2">
    <source>
        <dbReference type="Google" id="ProtNLM"/>
    </source>
</evidence>
<proteinExistence type="predicted"/>